<keyword evidence="3" id="KW-1185">Reference proteome</keyword>
<reference evidence="2 3" key="1">
    <citation type="submission" date="2023-10" db="EMBL/GenBank/DDBJ databases">
        <title>Draft genome sequence of Xylaria bambusicola isolate GMP-LS, the root and basal stem rot pathogen of sugarcane in Indonesia.</title>
        <authorList>
            <person name="Selvaraj P."/>
            <person name="Muralishankar V."/>
            <person name="Muruganantham S."/>
            <person name="Sp S."/>
            <person name="Haryani S."/>
            <person name="Lau K.J.X."/>
            <person name="Naqvi N.I."/>
        </authorList>
    </citation>
    <scope>NUCLEOTIDE SEQUENCE [LARGE SCALE GENOMIC DNA]</scope>
    <source>
        <strain evidence="2">GMP-LS</strain>
    </source>
</reference>
<evidence type="ECO:0000313" key="3">
    <source>
        <dbReference type="Proteomes" id="UP001305414"/>
    </source>
</evidence>
<comment type="caution">
    <text evidence="2">The sequence shown here is derived from an EMBL/GenBank/DDBJ whole genome shotgun (WGS) entry which is preliminary data.</text>
</comment>
<evidence type="ECO:0000256" key="1">
    <source>
        <dbReference type="SAM" id="MobiDB-lite"/>
    </source>
</evidence>
<feature type="region of interest" description="Disordered" evidence="1">
    <location>
        <begin position="355"/>
        <end position="380"/>
    </location>
</feature>
<dbReference type="EMBL" id="JAWHQM010000022">
    <property type="protein sequence ID" value="KAK5632040.1"/>
    <property type="molecule type" value="Genomic_DNA"/>
</dbReference>
<gene>
    <name evidence="2" type="ORF">RRF57_007754</name>
</gene>
<accession>A0AAN7UGN7</accession>
<dbReference type="Proteomes" id="UP001305414">
    <property type="component" value="Unassembled WGS sequence"/>
</dbReference>
<dbReference type="AlphaFoldDB" id="A0AAN7UGN7"/>
<dbReference type="PANTHER" id="PTHR38166:SF1">
    <property type="entry name" value="C2H2-TYPE DOMAIN-CONTAINING PROTEIN"/>
    <property type="match status" value="1"/>
</dbReference>
<proteinExistence type="predicted"/>
<feature type="region of interest" description="Disordered" evidence="1">
    <location>
        <begin position="588"/>
        <end position="611"/>
    </location>
</feature>
<evidence type="ECO:0000313" key="2">
    <source>
        <dbReference type="EMBL" id="KAK5632040.1"/>
    </source>
</evidence>
<protein>
    <submittedName>
        <fullName evidence="2">Uncharacterized protein</fullName>
    </submittedName>
</protein>
<organism evidence="2 3">
    <name type="scientific">Xylaria bambusicola</name>
    <dbReference type="NCBI Taxonomy" id="326684"/>
    <lineage>
        <taxon>Eukaryota</taxon>
        <taxon>Fungi</taxon>
        <taxon>Dikarya</taxon>
        <taxon>Ascomycota</taxon>
        <taxon>Pezizomycotina</taxon>
        <taxon>Sordariomycetes</taxon>
        <taxon>Xylariomycetidae</taxon>
        <taxon>Xylariales</taxon>
        <taxon>Xylariaceae</taxon>
        <taxon>Xylaria</taxon>
    </lineage>
</organism>
<feature type="compositionally biased region" description="Polar residues" evidence="1">
    <location>
        <begin position="588"/>
        <end position="606"/>
    </location>
</feature>
<dbReference type="PANTHER" id="PTHR38166">
    <property type="entry name" value="C2H2-TYPE DOMAIN-CONTAINING PROTEIN-RELATED"/>
    <property type="match status" value="1"/>
</dbReference>
<name>A0AAN7UGN7_9PEZI</name>
<sequence length="726" mass="81813">MAFTMISTNGDEFDYKSRFKEENLNSTYSTSFSPCGPWSTSIPTESMRSPLDSFDSESFRKNLLLRTITSHCAGAFIALKILGPQSSFSAELEVLKGLSTDQLASGAIFLRKITVDNGSNITEIRISWEERKPNKGSEIDSLLTLDGMSYYHNWDNCVELLEPTQPMRFYYQLMLESYTGPENDISHSTQKNPIWSEIRGDLYHQSGETETHWSIYSTRSHSWSCRSITERDDCVDISVSYTYGLSTIETIRCMAIRISACTEASIQLSLQNNVERKTKQVDIHPETAMFYQRFFLKVDCLCINKNDVIEHKTTSKQPRPDRMEAAMNMRETSAIQKDPERLRCPFRNQLLKRRKDSEEIESEKLAEELESGGTSARKRITPNDTGGLACPFYKKDPWKFDRCLTYRMSKISYVKQHLLRCHNTPECNRPICQNPLNNKTEQESHTAFQCCQKNQCTLYGMTATQKRDIQKAAGRKITCEVKWYQIWSILFPGAKKPDSPFVKSHYFAEVLSSVQAFHNNSKPHILEEAFRQVLKDGRTYQEAFDGLLRRIEHQILTQTLGLSSSFGSESSVGAEGADWPVSCSSPSMNNQAFSSMPGEHNTNPILSPSAIGGGEEKALAVDDSSGMLPYHDGLQACPFFWDGADTGESNKMNLGSPDTLQFHQIIDPSCYPDTSSLDCESQGATGYNDNAVNCHMAAMLEQAYFAASPNSADYVIGAGISDWIIE</sequence>